<name>A0A921H5R2_9BACT</name>
<accession>A0A921H5R2</accession>
<comment type="caution">
    <text evidence="1">The sequence shown here is derived from an EMBL/GenBank/DDBJ whole genome shotgun (WGS) entry which is preliminary data.</text>
</comment>
<reference evidence="1" key="2">
    <citation type="submission" date="2021-09" db="EMBL/GenBank/DDBJ databases">
        <authorList>
            <person name="Gilroy R."/>
        </authorList>
    </citation>
    <scope>NUCLEOTIDE SEQUENCE</scope>
    <source>
        <strain evidence="1">6966</strain>
    </source>
</reference>
<sequence length="54" mass="6286">MSNLGRMVKKYRERGEEVFVIHSGTLFEEMIVHKIANREIVQIMAGYVKFEITG</sequence>
<protein>
    <submittedName>
        <fullName evidence="1">Uncharacterized protein</fullName>
    </submittedName>
</protein>
<dbReference type="EMBL" id="DYVS01000201">
    <property type="protein sequence ID" value="HJF71308.1"/>
    <property type="molecule type" value="Genomic_DNA"/>
</dbReference>
<dbReference type="Proteomes" id="UP000742098">
    <property type="component" value="Unassembled WGS sequence"/>
</dbReference>
<dbReference type="AlphaFoldDB" id="A0A921H5R2"/>
<reference evidence="1" key="1">
    <citation type="journal article" date="2021" name="PeerJ">
        <title>Extensive microbial diversity within the chicken gut microbiome revealed by metagenomics and culture.</title>
        <authorList>
            <person name="Gilroy R."/>
            <person name="Ravi A."/>
            <person name="Getino M."/>
            <person name="Pursley I."/>
            <person name="Horton D.L."/>
            <person name="Alikhan N.F."/>
            <person name="Baker D."/>
            <person name="Gharbi K."/>
            <person name="Hall N."/>
            <person name="Watson M."/>
            <person name="Adriaenssens E.M."/>
            <person name="Foster-Nyarko E."/>
            <person name="Jarju S."/>
            <person name="Secka A."/>
            <person name="Antonio M."/>
            <person name="Oren A."/>
            <person name="Chaudhuri R.R."/>
            <person name="La Ragione R."/>
            <person name="Hildebrand F."/>
            <person name="Pallen M.J."/>
        </authorList>
    </citation>
    <scope>NUCLEOTIDE SEQUENCE</scope>
    <source>
        <strain evidence="1">6966</strain>
    </source>
</reference>
<evidence type="ECO:0000313" key="1">
    <source>
        <dbReference type="EMBL" id="HJF71308.1"/>
    </source>
</evidence>
<gene>
    <name evidence="1" type="ORF">K8V05_11185</name>
</gene>
<evidence type="ECO:0000313" key="2">
    <source>
        <dbReference type="Proteomes" id="UP000742098"/>
    </source>
</evidence>
<proteinExistence type="predicted"/>
<organism evidence="1 2">
    <name type="scientific">Butyricimonas virosa</name>
    <dbReference type="NCBI Taxonomy" id="544645"/>
    <lineage>
        <taxon>Bacteria</taxon>
        <taxon>Pseudomonadati</taxon>
        <taxon>Bacteroidota</taxon>
        <taxon>Bacteroidia</taxon>
        <taxon>Bacteroidales</taxon>
        <taxon>Odoribacteraceae</taxon>
        <taxon>Butyricimonas</taxon>
    </lineage>
</organism>